<sequence length="82" mass="9497">MELYQEILLKVLERETVQVTFPGLRLNADEIIRQESYRALCNIKSILEDDSLEDPECFIKIEEIVRTLEEVGSNAGNRHDFG</sequence>
<evidence type="ECO:0000313" key="1">
    <source>
        <dbReference type="EMBL" id="MBC8611152.1"/>
    </source>
</evidence>
<dbReference type="EMBL" id="JACRTL010000004">
    <property type="protein sequence ID" value="MBC8611152.1"/>
    <property type="molecule type" value="Genomic_DNA"/>
</dbReference>
<comment type="caution">
    <text evidence="1">The sequence shown here is derived from an EMBL/GenBank/DDBJ whole genome shotgun (WGS) entry which is preliminary data.</text>
</comment>
<proteinExistence type="predicted"/>
<gene>
    <name evidence="1" type="ORF">H8702_08500</name>
</gene>
<dbReference type="AlphaFoldDB" id="A0A8J6PBM6"/>
<reference evidence="1" key="1">
    <citation type="submission" date="2020-08" db="EMBL/GenBank/DDBJ databases">
        <title>Genome public.</title>
        <authorList>
            <person name="Liu C."/>
            <person name="Sun Q."/>
        </authorList>
    </citation>
    <scope>NUCLEOTIDE SEQUENCE</scope>
    <source>
        <strain evidence="1">NSJ-15</strain>
    </source>
</reference>
<accession>A0A8J6PBM6</accession>
<dbReference type="Proteomes" id="UP000632659">
    <property type="component" value="Unassembled WGS sequence"/>
</dbReference>
<name>A0A8J6PBM6_9FIRM</name>
<evidence type="ECO:0000313" key="2">
    <source>
        <dbReference type="Proteomes" id="UP000632659"/>
    </source>
</evidence>
<protein>
    <submittedName>
        <fullName evidence="1">Uncharacterized protein</fullName>
    </submittedName>
</protein>
<dbReference type="RefSeq" id="WP_187536547.1">
    <property type="nucleotide sequence ID" value="NZ_JACRTL010000004.1"/>
</dbReference>
<keyword evidence="2" id="KW-1185">Reference proteome</keyword>
<organism evidence="1 2">
    <name type="scientific">Massiliimalia timonensis</name>
    <dbReference type="NCBI Taxonomy" id="1987501"/>
    <lineage>
        <taxon>Bacteria</taxon>
        <taxon>Bacillati</taxon>
        <taxon>Bacillota</taxon>
        <taxon>Clostridia</taxon>
        <taxon>Eubacteriales</taxon>
        <taxon>Oscillospiraceae</taxon>
        <taxon>Massiliimalia</taxon>
    </lineage>
</organism>